<evidence type="ECO:0000259" key="3">
    <source>
        <dbReference type="PROSITE" id="PS51186"/>
    </source>
</evidence>
<accession>A0A917FQA2</accession>
<dbReference type="InterPro" id="IPR050680">
    <property type="entry name" value="YpeA/RimI_acetyltransf"/>
</dbReference>
<dbReference type="SUPFAM" id="SSF55729">
    <property type="entry name" value="Acyl-CoA N-acyltransferases (Nat)"/>
    <property type="match status" value="1"/>
</dbReference>
<evidence type="ECO:0000313" key="4">
    <source>
        <dbReference type="EMBL" id="GGF94593.1"/>
    </source>
</evidence>
<dbReference type="Proteomes" id="UP000605253">
    <property type="component" value="Unassembled WGS sequence"/>
</dbReference>
<dbReference type="PANTHER" id="PTHR43420">
    <property type="entry name" value="ACETYLTRANSFERASE"/>
    <property type="match status" value="1"/>
</dbReference>
<name>A0A917FQA2_9GAMM</name>
<keyword evidence="1" id="KW-0808">Transferase</keyword>
<keyword evidence="5" id="KW-1185">Reference proteome</keyword>
<protein>
    <submittedName>
        <fullName evidence="4">GNAT family acetyltransferase</fullName>
    </submittedName>
</protein>
<dbReference type="CDD" id="cd04301">
    <property type="entry name" value="NAT_SF"/>
    <property type="match status" value="1"/>
</dbReference>
<gene>
    <name evidence="4" type="ORF">GCM10011365_14880</name>
</gene>
<evidence type="ECO:0000256" key="1">
    <source>
        <dbReference type="ARBA" id="ARBA00022679"/>
    </source>
</evidence>
<dbReference type="Gene3D" id="3.40.630.30">
    <property type="match status" value="1"/>
</dbReference>
<proteinExistence type="predicted"/>
<dbReference type="PROSITE" id="PS51186">
    <property type="entry name" value="GNAT"/>
    <property type="match status" value="1"/>
</dbReference>
<evidence type="ECO:0000256" key="2">
    <source>
        <dbReference type="ARBA" id="ARBA00023315"/>
    </source>
</evidence>
<organism evidence="4 5">
    <name type="scientific">Marinicella pacifica</name>
    <dbReference type="NCBI Taxonomy" id="1171543"/>
    <lineage>
        <taxon>Bacteria</taxon>
        <taxon>Pseudomonadati</taxon>
        <taxon>Pseudomonadota</taxon>
        <taxon>Gammaproteobacteria</taxon>
        <taxon>Lysobacterales</taxon>
        <taxon>Marinicellaceae</taxon>
        <taxon>Marinicella</taxon>
    </lineage>
</organism>
<dbReference type="PANTHER" id="PTHR43420:SF52">
    <property type="entry name" value="N-ACETYLTRANSFERASE YODP"/>
    <property type="match status" value="1"/>
</dbReference>
<dbReference type="RefSeq" id="WP_188365084.1">
    <property type="nucleotide sequence ID" value="NZ_BAABJF010000002.1"/>
</dbReference>
<comment type="caution">
    <text evidence="4">The sequence shown here is derived from an EMBL/GenBank/DDBJ whole genome shotgun (WGS) entry which is preliminary data.</text>
</comment>
<dbReference type="EMBL" id="BMEO01000005">
    <property type="protein sequence ID" value="GGF94593.1"/>
    <property type="molecule type" value="Genomic_DNA"/>
</dbReference>
<reference evidence="4" key="1">
    <citation type="journal article" date="2014" name="Int. J. Syst. Evol. Microbiol.">
        <title>Complete genome sequence of Corynebacterium casei LMG S-19264T (=DSM 44701T), isolated from a smear-ripened cheese.</title>
        <authorList>
            <consortium name="US DOE Joint Genome Institute (JGI-PGF)"/>
            <person name="Walter F."/>
            <person name="Albersmeier A."/>
            <person name="Kalinowski J."/>
            <person name="Ruckert C."/>
        </authorList>
    </citation>
    <scope>NUCLEOTIDE SEQUENCE</scope>
    <source>
        <strain evidence="4">CGMCC 1.12181</strain>
    </source>
</reference>
<reference evidence="4" key="2">
    <citation type="submission" date="2020-09" db="EMBL/GenBank/DDBJ databases">
        <authorList>
            <person name="Sun Q."/>
            <person name="Zhou Y."/>
        </authorList>
    </citation>
    <scope>NUCLEOTIDE SEQUENCE</scope>
    <source>
        <strain evidence="4">CGMCC 1.12181</strain>
    </source>
</reference>
<dbReference type="GO" id="GO:0016747">
    <property type="term" value="F:acyltransferase activity, transferring groups other than amino-acyl groups"/>
    <property type="evidence" value="ECO:0007669"/>
    <property type="project" value="InterPro"/>
</dbReference>
<feature type="domain" description="N-acetyltransferase" evidence="3">
    <location>
        <begin position="3"/>
        <end position="150"/>
    </location>
</feature>
<sequence length="150" mass="17479">MSFEFKEYDVKSICYPQAWDLREQVLRTPLGLSLTAKDRDSDQNCWHFGLFKNNQIIATVTIEPQDVANDKPQHVKLRQMVVSPDFQNQGLGQKLIKNTEQALHEKSVTSIILAARLPAVKFYQKLGYKPRGSVYHHLRIDHRDMWKNLD</sequence>
<evidence type="ECO:0000313" key="5">
    <source>
        <dbReference type="Proteomes" id="UP000605253"/>
    </source>
</evidence>
<dbReference type="Pfam" id="PF00583">
    <property type="entry name" value="Acetyltransf_1"/>
    <property type="match status" value="1"/>
</dbReference>
<dbReference type="InterPro" id="IPR016181">
    <property type="entry name" value="Acyl_CoA_acyltransferase"/>
</dbReference>
<dbReference type="InterPro" id="IPR000182">
    <property type="entry name" value="GNAT_dom"/>
</dbReference>
<keyword evidence="2" id="KW-0012">Acyltransferase</keyword>
<dbReference type="AlphaFoldDB" id="A0A917FQA2"/>